<reference evidence="8 9" key="1">
    <citation type="journal article" date="2019" name="Int. J. Syst. Evol. Microbiol.">
        <title>The Global Catalogue of Microorganisms (GCM) 10K type strain sequencing project: providing services to taxonomists for standard genome sequencing and annotation.</title>
        <authorList>
            <consortium name="The Broad Institute Genomics Platform"/>
            <consortium name="The Broad Institute Genome Sequencing Center for Infectious Disease"/>
            <person name="Wu L."/>
            <person name="Ma J."/>
        </authorList>
    </citation>
    <scope>NUCLEOTIDE SEQUENCE [LARGE SCALE GENOMIC DNA]</scope>
    <source>
        <strain evidence="8 9">JCM 15896</strain>
    </source>
</reference>
<feature type="binding site" evidence="6">
    <location>
        <position position="306"/>
    </location>
    <ligand>
        <name>S-adenosyl-L-methionine</name>
        <dbReference type="ChEBI" id="CHEBI:59789"/>
    </ligand>
</feature>
<keyword evidence="9" id="KW-1185">Reference proteome</keyword>
<dbReference type="Gene3D" id="3.40.50.150">
    <property type="entry name" value="Vaccinia Virus protein VP39"/>
    <property type="match status" value="1"/>
</dbReference>
<organism evidence="8 9">
    <name type="scientific">Aliiglaciecola litoralis</name>
    <dbReference type="NCBI Taxonomy" id="582857"/>
    <lineage>
        <taxon>Bacteria</taxon>
        <taxon>Pseudomonadati</taxon>
        <taxon>Pseudomonadota</taxon>
        <taxon>Gammaproteobacteria</taxon>
        <taxon>Alteromonadales</taxon>
        <taxon>Alteromonadaceae</taxon>
        <taxon>Aliiglaciecola</taxon>
    </lineage>
</organism>
<dbReference type="InterPro" id="IPR012340">
    <property type="entry name" value="NA-bd_OB-fold"/>
</dbReference>
<feature type="binding site" evidence="6">
    <location>
        <position position="404"/>
    </location>
    <ligand>
        <name>S-adenosyl-L-methionine</name>
        <dbReference type="ChEBI" id="CHEBI:59789"/>
    </ligand>
</feature>
<evidence type="ECO:0000256" key="3">
    <source>
        <dbReference type="ARBA" id="ARBA00022679"/>
    </source>
</evidence>
<dbReference type="InterPro" id="IPR010280">
    <property type="entry name" value="U5_MeTrfase_fam"/>
</dbReference>
<dbReference type="RefSeq" id="WP_343858237.1">
    <property type="nucleotide sequence ID" value="NZ_BAAAFD010000003.1"/>
</dbReference>
<evidence type="ECO:0000256" key="1">
    <source>
        <dbReference type="ARBA" id="ARBA00022485"/>
    </source>
</evidence>
<evidence type="ECO:0000256" key="6">
    <source>
        <dbReference type="PROSITE-ProRule" id="PRU01024"/>
    </source>
</evidence>
<feature type="active site" description="Nucleophile" evidence="6">
    <location>
        <position position="430"/>
    </location>
</feature>
<dbReference type="EMBL" id="BAAAFD010000003">
    <property type="protein sequence ID" value="GAA0855600.1"/>
    <property type="molecule type" value="Genomic_DNA"/>
</dbReference>
<evidence type="ECO:0000256" key="5">
    <source>
        <dbReference type="ARBA" id="ARBA00023014"/>
    </source>
</evidence>
<dbReference type="CDD" id="cd02440">
    <property type="entry name" value="AdoMet_MTases"/>
    <property type="match status" value="1"/>
</dbReference>
<keyword evidence="1" id="KW-0408">Iron</keyword>
<proteinExistence type="inferred from homology"/>
<dbReference type="PROSITE" id="PS01231">
    <property type="entry name" value="TRMA_2"/>
    <property type="match status" value="1"/>
</dbReference>
<feature type="binding site" evidence="6">
    <location>
        <position position="356"/>
    </location>
    <ligand>
        <name>S-adenosyl-L-methionine</name>
        <dbReference type="ChEBI" id="CHEBI:59789"/>
    </ligand>
</feature>
<dbReference type="Gene3D" id="2.40.50.1070">
    <property type="match status" value="1"/>
</dbReference>
<gene>
    <name evidence="8" type="primary">rlmD</name>
    <name evidence="8" type="ORF">GCM10009114_14810</name>
</gene>
<evidence type="ECO:0000256" key="4">
    <source>
        <dbReference type="ARBA" id="ARBA00022691"/>
    </source>
</evidence>
<dbReference type="PROSITE" id="PS51687">
    <property type="entry name" value="SAM_MT_RNA_M5U"/>
    <property type="match status" value="1"/>
</dbReference>
<keyword evidence="2 6" id="KW-0489">Methyltransferase</keyword>
<dbReference type="SUPFAM" id="SSF53335">
    <property type="entry name" value="S-adenosyl-L-methionine-dependent methyltransferases"/>
    <property type="match status" value="1"/>
</dbReference>
<dbReference type="PROSITE" id="PS01230">
    <property type="entry name" value="TRMA_1"/>
    <property type="match status" value="1"/>
</dbReference>
<dbReference type="SUPFAM" id="SSF50249">
    <property type="entry name" value="Nucleic acid-binding proteins"/>
    <property type="match status" value="1"/>
</dbReference>
<feature type="active site" evidence="7">
    <location>
        <position position="430"/>
    </location>
</feature>
<evidence type="ECO:0000313" key="8">
    <source>
        <dbReference type="EMBL" id="GAA0855600.1"/>
    </source>
</evidence>
<dbReference type="PANTHER" id="PTHR11061">
    <property type="entry name" value="RNA M5U METHYLTRANSFERASE"/>
    <property type="match status" value="1"/>
</dbReference>
<dbReference type="PANTHER" id="PTHR11061:SF49">
    <property type="entry name" value="23S RRNA (URACIL(1939)-C(5))-METHYLTRANSFERASE RLMD"/>
    <property type="match status" value="1"/>
</dbReference>
<evidence type="ECO:0000256" key="7">
    <source>
        <dbReference type="PROSITE-ProRule" id="PRU10015"/>
    </source>
</evidence>
<dbReference type="InterPro" id="IPR029063">
    <property type="entry name" value="SAM-dependent_MTases_sf"/>
</dbReference>
<dbReference type="InterPro" id="IPR030390">
    <property type="entry name" value="MeTrfase_TrmA_AS"/>
</dbReference>
<feature type="binding site" evidence="6">
    <location>
        <position position="335"/>
    </location>
    <ligand>
        <name>S-adenosyl-L-methionine</name>
        <dbReference type="ChEBI" id="CHEBI:59789"/>
    </ligand>
</feature>
<comment type="caution">
    <text evidence="8">The sequence shown here is derived from an EMBL/GenBank/DDBJ whole genome shotgun (WGS) entry which is preliminary data.</text>
</comment>
<keyword evidence="1" id="KW-0479">Metal-binding</keyword>
<keyword evidence="5" id="KW-0411">Iron-sulfur</keyword>
<dbReference type="Gene3D" id="2.40.50.140">
    <property type="entry name" value="Nucleic acid-binding proteins"/>
    <property type="match status" value="1"/>
</dbReference>
<dbReference type="Pfam" id="PF05958">
    <property type="entry name" value="tRNA_U5-meth_tr"/>
    <property type="match status" value="1"/>
</dbReference>
<evidence type="ECO:0000313" key="9">
    <source>
        <dbReference type="Proteomes" id="UP001500359"/>
    </source>
</evidence>
<accession>A0ABN1LG67</accession>
<protein>
    <submittedName>
        <fullName evidence="8">23S rRNA (Uracil(1939)-C(5))-methyltransferase RlmD</fullName>
    </submittedName>
</protein>
<keyword evidence="4 6" id="KW-0949">S-adenosyl-L-methionine</keyword>
<dbReference type="NCBIfam" id="TIGR00479">
    <property type="entry name" value="rumA"/>
    <property type="match status" value="1"/>
</dbReference>
<name>A0ABN1LG67_9ALTE</name>
<keyword evidence="1" id="KW-0004">4Fe-4S</keyword>
<comment type="similarity">
    <text evidence="6">Belongs to the class I-like SAM-binding methyltransferase superfamily. RNA M5U methyltransferase family.</text>
</comment>
<evidence type="ECO:0000256" key="2">
    <source>
        <dbReference type="ARBA" id="ARBA00022603"/>
    </source>
</evidence>
<sequence>MANLFKPSKTNTVVRPKDANKTLQITGIDHLARGISNDEKGIYFVQGALPDETVEANVQQHKGNVHHAQVTHIIQPSEARRQPFCAHYAECGGCETQHCDSEDLLRFKQQAIGQLILHTGIQANEPVVIKKAKLGARRNIKPKARTIASLQKELPWQPPLNSVDRHYRHKTRLAIDARNPHDIHLGFRTRGSSDVFNLTQCPILVPELQALIAPLHTLVNSISQPLRIGHITLVKSNNKTLVSIRLVKALSKEDQLAITDFAQQQNVAVEIQTQTGHHNVGEEDSLLTYSPIDSIELQFQPDDFVQVNAKVNQQMVAQAIDWLALDKDDKVLDLFCGIGNFSVPIAQHCAQVIGIEGVSKMVQRATKNAQNNGLPHCQFRHSDLTDPAWIRTLANEKVTKVLLDPSREGAKEAIKLLPSLNPSHILYVSCNPSTFARDAAILLEQNFRIDKIGLMDMFPQTAHTELMALFVPSNTKSS</sequence>
<keyword evidence="3 6" id="KW-0808">Transferase</keyword>
<dbReference type="InterPro" id="IPR030391">
    <property type="entry name" value="MeTrfase_TrmA_CS"/>
</dbReference>
<dbReference type="Proteomes" id="UP001500359">
    <property type="component" value="Unassembled WGS sequence"/>
</dbReference>